<reference evidence="1" key="1">
    <citation type="submission" date="2022-02" db="EMBL/GenBank/DDBJ databases">
        <title>Halalkalibacter sp. nov. isolated from Lonar Lake, India.</title>
        <authorList>
            <person name="Joshi A."/>
            <person name="Thite S."/>
            <person name="Lodha T."/>
        </authorList>
    </citation>
    <scope>NUCLEOTIDE SEQUENCE</scope>
    <source>
        <strain evidence="1">MEB205</strain>
    </source>
</reference>
<proteinExistence type="predicted"/>
<dbReference type="Pfam" id="PF09501">
    <property type="entry name" value="Bac_small_YrzI"/>
    <property type="match status" value="1"/>
</dbReference>
<dbReference type="EMBL" id="JAKRYL010000006">
    <property type="protein sequence ID" value="MCL7746974.1"/>
    <property type="molecule type" value="Genomic_DNA"/>
</dbReference>
<protein>
    <submittedName>
        <fullName evidence="1">YrzI family small protein</fullName>
    </submittedName>
</protein>
<dbReference type="Proteomes" id="UP001139150">
    <property type="component" value="Unassembled WGS sequence"/>
</dbReference>
<dbReference type="RefSeq" id="WP_250095882.1">
    <property type="nucleotide sequence ID" value="NZ_JAKRYL010000006.1"/>
</dbReference>
<keyword evidence="2" id="KW-1185">Reference proteome</keyword>
<evidence type="ECO:0000313" key="1">
    <source>
        <dbReference type="EMBL" id="MCL7746974.1"/>
    </source>
</evidence>
<organism evidence="1 2">
    <name type="scientific">Halalkalibacter alkaliphilus</name>
    <dbReference type="NCBI Taxonomy" id="2917993"/>
    <lineage>
        <taxon>Bacteria</taxon>
        <taxon>Bacillati</taxon>
        <taxon>Bacillota</taxon>
        <taxon>Bacilli</taxon>
        <taxon>Bacillales</taxon>
        <taxon>Bacillaceae</taxon>
        <taxon>Halalkalibacter</taxon>
    </lineage>
</organism>
<dbReference type="AlphaFoldDB" id="A0A9X1ZWT2"/>
<evidence type="ECO:0000313" key="2">
    <source>
        <dbReference type="Proteomes" id="UP001139150"/>
    </source>
</evidence>
<gene>
    <name evidence="1" type="ORF">MF646_07540</name>
</gene>
<comment type="caution">
    <text evidence="1">The sequence shown here is derived from an EMBL/GenBank/DDBJ whole genome shotgun (WGS) entry which is preliminary data.</text>
</comment>
<name>A0A9X1ZWT2_9BACI</name>
<sequence>MTFHFILFTITIKKRKYTGKELEKIVRQQDYEQEHQERISRIEKWN</sequence>
<dbReference type="InterPro" id="IPR012655">
    <property type="entry name" value="YrzI"/>
</dbReference>
<accession>A0A9X1ZWT2</accession>